<feature type="chain" id="PRO_5019347195" evidence="1">
    <location>
        <begin position="25"/>
        <end position="231"/>
    </location>
</feature>
<reference evidence="2 3" key="1">
    <citation type="submission" date="2018-11" db="EMBL/GenBank/DDBJ databases">
        <title>Parancylomarina longa gen. nov., sp. nov., isolated from sediments of southern Okinawa.</title>
        <authorList>
            <person name="Fu T."/>
        </authorList>
    </citation>
    <scope>NUCLEOTIDE SEQUENCE [LARGE SCALE GENOMIC DNA]</scope>
    <source>
        <strain evidence="2 3">T3-2 S1-C</strain>
    </source>
</reference>
<feature type="signal peptide" evidence="1">
    <location>
        <begin position="1"/>
        <end position="24"/>
    </location>
</feature>
<name>A0A434AG74_9BACT</name>
<gene>
    <name evidence="2" type="ORF">DLK05_13545</name>
</gene>
<dbReference type="EMBL" id="RJJX01000022">
    <property type="protein sequence ID" value="RUT73388.1"/>
    <property type="molecule type" value="Genomic_DNA"/>
</dbReference>
<comment type="caution">
    <text evidence="2">The sequence shown here is derived from an EMBL/GenBank/DDBJ whole genome shotgun (WGS) entry which is preliminary data.</text>
</comment>
<sequence>MRNSKSYKLLASIVLVASISVSSANVFAQRRSHKEDKVRYEERKPSNRLRTYDRKEKYNKNTYQAKAKHQRNHHSQAYKKQKYHQYKHVKSYARRPYAKHYYDRHARYYPRHNQVHYRYRQFYNQYGNRCYNHNRYGDVVIRFAVEPTVIPYQYGDYYFSEGDYYKYYPEVGYVMVDAPRSLYFSYLPNTCRRMIHSGNVYYTDGDLCFVKYRRGFRLVKTPARIQLSFRF</sequence>
<dbReference type="RefSeq" id="WP_127344504.1">
    <property type="nucleotide sequence ID" value="NZ_RJJX01000022.1"/>
</dbReference>
<protein>
    <submittedName>
        <fullName evidence="2">Uncharacterized protein</fullName>
    </submittedName>
</protein>
<dbReference type="Proteomes" id="UP000282985">
    <property type="component" value="Unassembled WGS sequence"/>
</dbReference>
<evidence type="ECO:0000313" key="3">
    <source>
        <dbReference type="Proteomes" id="UP000282985"/>
    </source>
</evidence>
<evidence type="ECO:0000256" key="1">
    <source>
        <dbReference type="SAM" id="SignalP"/>
    </source>
</evidence>
<dbReference type="AlphaFoldDB" id="A0A434AG74"/>
<proteinExistence type="predicted"/>
<organism evidence="2 3">
    <name type="scientific">Ancylomarina longa</name>
    <dbReference type="NCBI Taxonomy" id="2487017"/>
    <lineage>
        <taxon>Bacteria</taxon>
        <taxon>Pseudomonadati</taxon>
        <taxon>Bacteroidota</taxon>
        <taxon>Bacteroidia</taxon>
        <taxon>Marinilabiliales</taxon>
        <taxon>Marinifilaceae</taxon>
        <taxon>Ancylomarina</taxon>
    </lineage>
</organism>
<keyword evidence="3" id="KW-1185">Reference proteome</keyword>
<dbReference type="OrthoDB" id="1119344at2"/>
<evidence type="ECO:0000313" key="2">
    <source>
        <dbReference type="EMBL" id="RUT73388.1"/>
    </source>
</evidence>
<keyword evidence="1" id="KW-0732">Signal</keyword>
<accession>A0A434AG74</accession>